<evidence type="ECO:0000313" key="2">
    <source>
        <dbReference type="Proteomes" id="UP000527616"/>
    </source>
</evidence>
<keyword evidence="2" id="KW-1185">Reference proteome</keyword>
<dbReference type="InterPro" id="IPR018644">
    <property type="entry name" value="DUF2071"/>
</dbReference>
<dbReference type="Pfam" id="PF09844">
    <property type="entry name" value="DUF2071"/>
    <property type="match status" value="1"/>
</dbReference>
<dbReference type="RefSeq" id="WP_218843647.1">
    <property type="nucleotide sequence ID" value="NZ_JACBZS010000001.1"/>
</dbReference>
<protein>
    <recommendedName>
        <fullName evidence="3">DUF2071 domain-containing protein</fullName>
    </recommendedName>
</protein>
<evidence type="ECO:0008006" key="3">
    <source>
        <dbReference type="Google" id="ProtNLM"/>
    </source>
</evidence>
<gene>
    <name evidence="1" type="ORF">GGQ54_000555</name>
</gene>
<reference evidence="1 2" key="1">
    <citation type="submission" date="2020-07" db="EMBL/GenBank/DDBJ databases">
        <title>Sequencing the genomes of 1000 actinobacteria strains.</title>
        <authorList>
            <person name="Klenk H.-P."/>
        </authorList>
    </citation>
    <scope>NUCLEOTIDE SEQUENCE [LARGE SCALE GENOMIC DNA]</scope>
    <source>
        <strain evidence="1 2">DSM 103164</strain>
    </source>
</reference>
<accession>A0A7Z0IJW7</accession>
<comment type="caution">
    <text evidence="1">The sequence shown here is derived from an EMBL/GenBank/DDBJ whole genome shotgun (WGS) entry which is preliminary data.</text>
</comment>
<sequence length="284" mass="31276">MDAATTGAAPRRAGRPAAPIRLAAAALQRLRRHPVPMRTHFRHSLVLTWAVPPAAVRRFLVPGLELDTFTDRSGREWAFVAAACVELDSLRPAPVPARFGGRQLMVGYRVFCTLATPRRGGGTLTRRGLRILASQATDPLAVLGANLTTRYHYRPVRGELTADGDRITVRVRSRDGRADIDLAVDPRDGRLPEESVFATAAQARRFAGPLPYTFSPDPDGIVVVRATRTDWSPEPVRVLHAEVGFFAEGPFAGVERRLSNAFHVADVDYGWQRGQLHRVETPRP</sequence>
<dbReference type="AlphaFoldDB" id="A0A7Z0IJW7"/>
<evidence type="ECO:0000313" key="1">
    <source>
        <dbReference type="EMBL" id="NYI69995.1"/>
    </source>
</evidence>
<proteinExistence type="predicted"/>
<organism evidence="1 2">
    <name type="scientific">Naumannella cuiyingiana</name>
    <dbReference type="NCBI Taxonomy" id="1347891"/>
    <lineage>
        <taxon>Bacteria</taxon>
        <taxon>Bacillati</taxon>
        <taxon>Actinomycetota</taxon>
        <taxon>Actinomycetes</taxon>
        <taxon>Propionibacteriales</taxon>
        <taxon>Propionibacteriaceae</taxon>
        <taxon>Naumannella</taxon>
    </lineage>
</organism>
<dbReference type="Proteomes" id="UP000527616">
    <property type="component" value="Unassembled WGS sequence"/>
</dbReference>
<name>A0A7Z0IJW7_9ACTN</name>
<dbReference type="EMBL" id="JACBZS010000001">
    <property type="protein sequence ID" value="NYI69995.1"/>
    <property type="molecule type" value="Genomic_DNA"/>
</dbReference>